<dbReference type="EMBL" id="AJVK01029076">
    <property type="status" value="NOT_ANNOTATED_CDS"/>
    <property type="molecule type" value="Genomic_DNA"/>
</dbReference>
<dbReference type="PROSITE" id="PS50011">
    <property type="entry name" value="PROTEIN_KINASE_DOM"/>
    <property type="match status" value="1"/>
</dbReference>
<proteinExistence type="predicted"/>
<dbReference type="EnsemblMetazoa" id="PPAI004680-RA">
    <property type="protein sequence ID" value="PPAI004680-PA"/>
    <property type="gene ID" value="PPAI004680"/>
</dbReference>
<accession>A0A1B0DAH5</accession>
<dbReference type="InterPro" id="IPR050122">
    <property type="entry name" value="RTK"/>
</dbReference>
<dbReference type="SMART" id="SM00219">
    <property type="entry name" value="TyrKc"/>
    <property type="match status" value="1"/>
</dbReference>
<dbReference type="InterPro" id="IPR008266">
    <property type="entry name" value="Tyr_kinase_AS"/>
</dbReference>
<name>A0A1B0DAH5_PHLPP</name>
<dbReference type="GO" id="GO:0005886">
    <property type="term" value="C:plasma membrane"/>
    <property type="evidence" value="ECO:0007669"/>
    <property type="project" value="TreeGrafter"/>
</dbReference>
<dbReference type="SUPFAM" id="SSF56112">
    <property type="entry name" value="Protein kinase-like (PK-like)"/>
    <property type="match status" value="1"/>
</dbReference>
<dbReference type="VEuPathDB" id="VectorBase:PPAI004680"/>
<dbReference type="GO" id="GO:0005524">
    <property type="term" value="F:ATP binding"/>
    <property type="evidence" value="ECO:0007669"/>
    <property type="project" value="InterPro"/>
</dbReference>
<dbReference type="PROSITE" id="PS00109">
    <property type="entry name" value="PROTEIN_KINASE_TYR"/>
    <property type="match status" value="1"/>
</dbReference>
<dbReference type="Pfam" id="PF07714">
    <property type="entry name" value="PK_Tyr_Ser-Thr"/>
    <property type="match status" value="1"/>
</dbReference>
<dbReference type="GO" id="GO:0043235">
    <property type="term" value="C:receptor complex"/>
    <property type="evidence" value="ECO:0007669"/>
    <property type="project" value="TreeGrafter"/>
</dbReference>
<dbReference type="InterPro" id="IPR000719">
    <property type="entry name" value="Prot_kinase_dom"/>
</dbReference>
<dbReference type="Gene3D" id="1.10.510.10">
    <property type="entry name" value="Transferase(Phosphotransferase) domain 1"/>
    <property type="match status" value="1"/>
</dbReference>
<sequence length="303" mass="33081">AGGAEQPIQPTPPTQIAANNHPPNQPPPSYNSIYPQIPNPIAPSAPYVLQPVQNNMQIPGPGTSTIQSTISPQMQNIISHGQSLLPQQLQDAAAQVQTAISSTLSGNPFWLPASEGQVPPGAVVGGHEVGGEKLYVARARHGGALIPGKKIVHRDLAARNVLVDKNERLKISDFGLARFVNIDGYYMCGDLYKKVPITWYAPETLSQSIYTVHSDIWSYGVTLYEIFSGGMDPCLLPGEELNTESLLKALTDGIRLQRPPQCPTNVYEKLMMPCWAQMKSRRPTFTTILDIIDKLMSEFGQEV</sequence>
<dbReference type="SMART" id="SM00696">
    <property type="entry name" value="DM9"/>
    <property type="match status" value="1"/>
</dbReference>
<dbReference type="InterPro" id="IPR006616">
    <property type="entry name" value="DM9_repeat"/>
</dbReference>
<feature type="region of interest" description="Disordered" evidence="1">
    <location>
        <begin position="1"/>
        <end position="35"/>
    </location>
</feature>
<reference evidence="2" key="1">
    <citation type="submission" date="2022-08" db="UniProtKB">
        <authorList>
            <consortium name="EnsemblMetazoa"/>
        </authorList>
    </citation>
    <scope>IDENTIFICATION</scope>
    <source>
        <strain evidence="2">Israel</strain>
    </source>
</reference>
<dbReference type="GO" id="GO:0004714">
    <property type="term" value="F:transmembrane receptor protein tyrosine kinase activity"/>
    <property type="evidence" value="ECO:0007669"/>
    <property type="project" value="TreeGrafter"/>
</dbReference>
<dbReference type="InterPro" id="IPR011009">
    <property type="entry name" value="Kinase-like_dom_sf"/>
</dbReference>
<dbReference type="VEuPathDB" id="VectorBase:PPAPM1_008614"/>
<protein>
    <submittedName>
        <fullName evidence="2">Uncharacterized protein</fullName>
    </submittedName>
</protein>
<keyword evidence="3" id="KW-1185">Reference proteome</keyword>
<evidence type="ECO:0000256" key="1">
    <source>
        <dbReference type="SAM" id="MobiDB-lite"/>
    </source>
</evidence>
<dbReference type="InterPro" id="IPR020635">
    <property type="entry name" value="Tyr_kinase_cat_dom"/>
</dbReference>
<evidence type="ECO:0000313" key="3">
    <source>
        <dbReference type="Proteomes" id="UP000092462"/>
    </source>
</evidence>
<dbReference type="PRINTS" id="PR00109">
    <property type="entry name" value="TYRKINASE"/>
</dbReference>
<dbReference type="InterPro" id="IPR001245">
    <property type="entry name" value="Ser-Thr/Tyr_kinase_cat_dom"/>
</dbReference>
<evidence type="ECO:0000313" key="2">
    <source>
        <dbReference type="EnsemblMetazoa" id="PPAI004680-PA"/>
    </source>
</evidence>
<organism evidence="2 3">
    <name type="scientific">Phlebotomus papatasi</name>
    <name type="common">Sandfly</name>
    <dbReference type="NCBI Taxonomy" id="29031"/>
    <lineage>
        <taxon>Eukaryota</taxon>
        <taxon>Metazoa</taxon>
        <taxon>Ecdysozoa</taxon>
        <taxon>Arthropoda</taxon>
        <taxon>Hexapoda</taxon>
        <taxon>Insecta</taxon>
        <taxon>Pterygota</taxon>
        <taxon>Neoptera</taxon>
        <taxon>Endopterygota</taxon>
        <taxon>Diptera</taxon>
        <taxon>Nematocera</taxon>
        <taxon>Psychodoidea</taxon>
        <taxon>Psychodidae</taxon>
        <taxon>Phlebotomus</taxon>
        <taxon>Phlebotomus</taxon>
    </lineage>
</organism>
<dbReference type="AlphaFoldDB" id="A0A1B0DAH5"/>
<dbReference type="GO" id="GO:0007169">
    <property type="term" value="P:cell surface receptor protein tyrosine kinase signaling pathway"/>
    <property type="evidence" value="ECO:0007669"/>
    <property type="project" value="TreeGrafter"/>
</dbReference>
<dbReference type="PANTHER" id="PTHR24416">
    <property type="entry name" value="TYROSINE-PROTEIN KINASE RECEPTOR"/>
    <property type="match status" value="1"/>
</dbReference>
<dbReference type="PANTHER" id="PTHR24416:SF621">
    <property type="entry name" value="TYROSINE KINASE RECEPTOR CAD96CA"/>
    <property type="match status" value="1"/>
</dbReference>
<dbReference type="Proteomes" id="UP000092462">
    <property type="component" value="Unassembled WGS sequence"/>
</dbReference>